<dbReference type="Pfam" id="PF02721">
    <property type="entry name" value="DUF223"/>
    <property type="match status" value="1"/>
</dbReference>
<organism evidence="3">
    <name type="scientific">Tanacetum cinerariifolium</name>
    <name type="common">Dalmatian daisy</name>
    <name type="synonym">Chrysanthemum cinerariifolium</name>
    <dbReference type="NCBI Taxonomy" id="118510"/>
    <lineage>
        <taxon>Eukaryota</taxon>
        <taxon>Viridiplantae</taxon>
        <taxon>Streptophyta</taxon>
        <taxon>Embryophyta</taxon>
        <taxon>Tracheophyta</taxon>
        <taxon>Spermatophyta</taxon>
        <taxon>Magnoliopsida</taxon>
        <taxon>eudicotyledons</taxon>
        <taxon>Gunneridae</taxon>
        <taxon>Pentapetalae</taxon>
        <taxon>asterids</taxon>
        <taxon>campanulids</taxon>
        <taxon>Asterales</taxon>
        <taxon>Asteraceae</taxon>
        <taxon>Asteroideae</taxon>
        <taxon>Anthemideae</taxon>
        <taxon>Anthemidinae</taxon>
        <taxon>Tanacetum</taxon>
    </lineage>
</organism>
<evidence type="ECO:0000256" key="1">
    <source>
        <dbReference type="SAM" id="MobiDB-lite"/>
    </source>
</evidence>
<dbReference type="AlphaFoldDB" id="A0A6L2NY31"/>
<comment type="caution">
    <text evidence="3">The sequence shown here is derived from an EMBL/GenBank/DDBJ whole genome shotgun (WGS) entry which is preliminary data.</text>
</comment>
<reference evidence="3" key="1">
    <citation type="journal article" date="2019" name="Sci. Rep.">
        <title>Draft genome of Tanacetum cinerariifolium, the natural source of mosquito coil.</title>
        <authorList>
            <person name="Yamashiro T."/>
            <person name="Shiraishi A."/>
            <person name="Satake H."/>
            <person name="Nakayama K."/>
        </authorList>
    </citation>
    <scope>NUCLEOTIDE SEQUENCE</scope>
</reference>
<feature type="region of interest" description="Disordered" evidence="1">
    <location>
        <begin position="1"/>
        <end position="53"/>
    </location>
</feature>
<dbReference type="SUPFAM" id="SSF50249">
    <property type="entry name" value="Nucleic acid-binding proteins"/>
    <property type="match status" value="1"/>
</dbReference>
<evidence type="ECO:0000313" key="3">
    <source>
        <dbReference type="EMBL" id="GEU91103.1"/>
    </source>
</evidence>
<dbReference type="Gene3D" id="2.40.50.140">
    <property type="entry name" value="Nucleic acid-binding proteins"/>
    <property type="match status" value="2"/>
</dbReference>
<accession>A0A6L2NY31</accession>
<evidence type="ECO:0000259" key="2">
    <source>
        <dbReference type="Pfam" id="PF02721"/>
    </source>
</evidence>
<name>A0A6L2NY31_TANCI</name>
<dbReference type="CDD" id="cd04480">
    <property type="entry name" value="RPA1_DBD_A_like"/>
    <property type="match status" value="1"/>
</dbReference>
<gene>
    <name evidence="3" type="ORF">Tci_063081</name>
</gene>
<dbReference type="EMBL" id="BKCJ010010333">
    <property type="protein sequence ID" value="GEU91103.1"/>
    <property type="molecule type" value="Genomic_DNA"/>
</dbReference>
<dbReference type="InterPro" id="IPR003871">
    <property type="entry name" value="RFA1B/D_OB_1st"/>
</dbReference>
<proteinExistence type="predicted"/>
<dbReference type="InterPro" id="IPR012340">
    <property type="entry name" value="NA-bd_OB-fold"/>
</dbReference>
<dbReference type="PANTHER" id="PTHR47165:SF4">
    <property type="entry name" value="OS03G0429900 PROTEIN"/>
    <property type="match status" value="1"/>
</dbReference>
<feature type="domain" description="Replication protein A 70 kDa DNA-binding subunit B/D first OB fold" evidence="2">
    <location>
        <begin position="89"/>
        <end position="177"/>
    </location>
</feature>
<sequence>MSNKAADNMSNDVEQPTTDLSPDMPNDPVVQSNKDLALNEQPNGAAVESKSNDVQQAKTDLVVVGTSSEPVQKRKELFLDELAEGVNETVVVMVCRSWDVHAVTGRYLSTDFVLSDAKGNAIHCTTKANIAHNFLKLKEGSIYLIRDFVVHPNKDEYRIFRDHAIILGFDGATFVRKTSVKGGGFVRYPFELQDLGNIELTNNKYLIGRTTHQRTSSRTLDFYLTNGSDGEGALNQSSTFNCKVKIDNVRMRKGWNYPSCGGSKCKKGIDQKARSFWCDSCNKLVEYMVLRCPSYLASSPRKCNWDHTHPGTKIHTYYEHDTFESFTCWRIVPEEVVEESAGSSNVDTNVLAKRKRVKTLAMHPSVSTPLKPAEDKKKKRVELEDSKEEMEWCTGKCQGRQCF</sequence>
<dbReference type="PANTHER" id="PTHR47165">
    <property type="entry name" value="OS03G0429900 PROTEIN"/>
    <property type="match status" value="1"/>
</dbReference>
<feature type="compositionally biased region" description="Polar residues" evidence="1">
    <location>
        <begin position="1"/>
        <end position="20"/>
    </location>
</feature>
<protein>
    <recommendedName>
        <fullName evidence="2">Replication protein A 70 kDa DNA-binding subunit B/D first OB fold domain-containing protein</fullName>
    </recommendedName>
</protein>